<dbReference type="InterPro" id="IPR017871">
    <property type="entry name" value="ABC_transporter-like_CS"/>
</dbReference>
<evidence type="ECO:0000256" key="10">
    <source>
        <dbReference type="ARBA" id="ARBA00022989"/>
    </source>
</evidence>
<dbReference type="CDD" id="cd18580">
    <property type="entry name" value="ABC_6TM_ABCC_D2"/>
    <property type="match status" value="1"/>
</dbReference>
<evidence type="ECO:0000256" key="13">
    <source>
        <dbReference type="SAM" id="Phobius"/>
    </source>
</evidence>
<keyword evidence="12" id="KW-0325">Glycoprotein</keyword>
<dbReference type="FunFam" id="3.40.50.300:FF:002145">
    <property type="entry name" value="ABC transporter (MsbA subfamily)"/>
    <property type="match status" value="1"/>
</dbReference>
<keyword evidence="5" id="KW-1003">Cell membrane</keyword>
<keyword evidence="10 13" id="KW-1133">Transmembrane helix</keyword>
<feature type="transmembrane region" description="Helical" evidence="13">
    <location>
        <begin position="84"/>
        <end position="107"/>
    </location>
</feature>
<dbReference type="GO" id="GO:0005774">
    <property type="term" value="C:vacuolar membrane"/>
    <property type="evidence" value="ECO:0007669"/>
    <property type="project" value="UniProtKB-SubCell"/>
</dbReference>
<proteinExistence type="inferred from homology"/>
<evidence type="ECO:0000256" key="12">
    <source>
        <dbReference type="ARBA" id="ARBA00023180"/>
    </source>
</evidence>
<dbReference type="Pfam" id="PF00005">
    <property type="entry name" value="ABC_tran"/>
    <property type="match status" value="1"/>
</dbReference>
<sequence>MERIAISKGVFDTSSTFKVETKKEGNVKMAVYGYFIGQIHLMLRLLVLIMSCLTVVCNFLLRLWLTRWVNAQQLLGSSTAEFSFYASVYCALAVANTVVDSATDIFFRMVQYLIGTRLHRKLIQSLFRAPMDFFNLHPTGIILNRLSSDTSTADLGTTLSVANFITDAVQMVGSLLFISGSCLPTLVFLLPACVGYAAAQLLYVAPSRDLDRLMSKARSPTVSIFKEAMSGAPFIRAAGLQQMFENECGHRTINELRPLYMFLFIQETSAIIMDTLGVVVLFAVTFFTGRGAIKGSLPAGVAAISITYAQQICMKMMWFVRQATSIEVNMVGIERLREFSELTPELWEGVVEQAPPPRWPQAGTVRFENVTVHYKGATGEPALKNVTFALESGQHLGIIGRTGSGKSTLAKVLFRIVMPTAGRVLLDGVDTAYPPLTRLRRSMAMVAQDPTLFEGTVRENLDLLGCFSDVAIWDALRRAHAHNIVTERLRGLEGAITGSGDQLSVGEKQLLCIARAFLCKAQVVVFDEASSSVDAHIGKLIHQSISRNNDANSSTTPVTRASSTSDGISSSFLDHPTVLIIAHRLSSINACDTILVLDSGQVRETGSPQALLQSSGSVFANMMAANAL</sequence>
<reference evidence="16" key="1">
    <citation type="submission" date="2021-01" db="EMBL/GenBank/DDBJ databases">
        <authorList>
            <person name="Corre E."/>
            <person name="Pelletier E."/>
            <person name="Niang G."/>
            <person name="Scheremetjew M."/>
            <person name="Finn R."/>
            <person name="Kale V."/>
            <person name="Holt S."/>
            <person name="Cochrane G."/>
            <person name="Meng A."/>
            <person name="Brown T."/>
            <person name="Cohen L."/>
        </authorList>
    </citation>
    <scope>NUCLEOTIDE SEQUENCE</scope>
    <source>
        <strain evidence="16">CCMP722</strain>
    </source>
</reference>
<feature type="transmembrane region" description="Helical" evidence="13">
    <location>
        <begin position="175"/>
        <end position="199"/>
    </location>
</feature>
<dbReference type="PROSITE" id="PS50893">
    <property type="entry name" value="ABC_TRANSPORTER_2"/>
    <property type="match status" value="1"/>
</dbReference>
<evidence type="ECO:0000256" key="1">
    <source>
        <dbReference type="ARBA" id="ARBA00004128"/>
    </source>
</evidence>
<dbReference type="GO" id="GO:0140359">
    <property type="term" value="F:ABC-type transporter activity"/>
    <property type="evidence" value="ECO:0007669"/>
    <property type="project" value="InterPro"/>
</dbReference>
<evidence type="ECO:0000256" key="4">
    <source>
        <dbReference type="ARBA" id="ARBA00022448"/>
    </source>
</evidence>
<feature type="domain" description="ABC transmembrane type-1" evidence="15">
    <location>
        <begin position="45"/>
        <end position="327"/>
    </location>
</feature>
<dbReference type="AlphaFoldDB" id="A0A7S0QYZ9"/>
<keyword evidence="6 13" id="KW-0812">Transmembrane</keyword>
<dbReference type="FunFam" id="1.20.1560.10:FF:000013">
    <property type="entry name" value="ABC transporter C family member 2"/>
    <property type="match status" value="1"/>
</dbReference>
<evidence type="ECO:0000256" key="2">
    <source>
        <dbReference type="ARBA" id="ARBA00004651"/>
    </source>
</evidence>
<name>A0A7S0QYZ9_9CHLO</name>
<evidence type="ECO:0000259" key="15">
    <source>
        <dbReference type="PROSITE" id="PS50929"/>
    </source>
</evidence>
<protein>
    <submittedName>
        <fullName evidence="16">Uncharacterized protein</fullName>
    </submittedName>
</protein>
<dbReference type="SUPFAM" id="SSF52540">
    <property type="entry name" value="P-loop containing nucleoside triphosphate hydrolases"/>
    <property type="match status" value="1"/>
</dbReference>
<keyword evidence="4" id="KW-0813">Transport</keyword>
<dbReference type="PRINTS" id="PR01896">
    <property type="entry name" value="TAP1PROTEIN"/>
</dbReference>
<dbReference type="InterPro" id="IPR036640">
    <property type="entry name" value="ABC1_TM_sf"/>
</dbReference>
<evidence type="ECO:0000256" key="6">
    <source>
        <dbReference type="ARBA" id="ARBA00022692"/>
    </source>
</evidence>
<evidence type="ECO:0000259" key="14">
    <source>
        <dbReference type="PROSITE" id="PS50893"/>
    </source>
</evidence>
<dbReference type="InterPro" id="IPR027417">
    <property type="entry name" value="P-loop_NTPase"/>
</dbReference>
<dbReference type="GO" id="GO:0005886">
    <property type="term" value="C:plasma membrane"/>
    <property type="evidence" value="ECO:0007669"/>
    <property type="project" value="UniProtKB-SubCell"/>
</dbReference>
<dbReference type="GO" id="GO:0016887">
    <property type="term" value="F:ATP hydrolysis activity"/>
    <property type="evidence" value="ECO:0007669"/>
    <property type="project" value="InterPro"/>
</dbReference>
<dbReference type="InterPro" id="IPR050173">
    <property type="entry name" value="ABC_transporter_C-like"/>
</dbReference>
<evidence type="ECO:0000313" key="16">
    <source>
        <dbReference type="EMBL" id="CAD8657778.1"/>
    </source>
</evidence>
<evidence type="ECO:0000256" key="11">
    <source>
        <dbReference type="ARBA" id="ARBA00023136"/>
    </source>
</evidence>
<dbReference type="InterPro" id="IPR003593">
    <property type="entry name" value="AAA+_ATPase"/>
</dbReference>
<keyword evidence="7" id="KW-0677">Repeat</keyword>
<dbReference type="GO" id="GO:0005524">
    <property type="term" value="F:ATP binding"/>
    <property type="evidence" value="ECO:0007669"/>
    <property type="project" value="UniProtKB-KW"/>
</dbReference>
<dbReference type="InterPro" id="IPR003439">
    <property type="entry name" value="ABC_transporter-like_ATP-bd"/>
</dbReference>
<dbReference type="PROSITE" id="PS50929">
    <property type="entry name" value="ABC_TM1F"/>
    <property type="match status" value="1"/>
</dbReference>
<dbReference type="SUPFAM" id="SSF90123">
    <property type="entry name" value="ABC transporter transmembrane region"/>
    <property type="match status" value="1"/>
</dbReference>
<dbReference type="PANTHER" id="PTHR24223">
    <property type="entry name" value="ATP-BINDING CASSETTE SUB-FAMILY C"/>
    <property type="match status" value="1"/>
</dbReference>
<dbReference type="Gene3D" id="3.40.50.300">
    <property type="entry name" value="P-loop containing nucleotide triphosphate hydrolases"/>
    <property type="match status" value="1"/>
</dbReference>
<evidence type="ECO:0000256" key="3">
    <source>
        <dbReference type="ARBA" id="ARBA00009726"/>
    </source>
</evidence>
<feature type="transmembrane region" description="Helical" evidence="13">
    <location>
        <begin position="299"/>
        <end position="320"/>
    </location>
</feature>
<dbReference type="InterPro" id="IPR011527">
    <property type="entry name" value="ABC1_TM_dom"/>
</dbReference>
<keyword evidence="9" id="KW-0067">ATP-binding</keyword>
<feature type="transmembrane region" description="Helical" evidence="13">
    <location>
        <begin position="259"/>
        <end position="287"/>
    </location>
</feature>
<evidence type="ECO:0000256" key="8">
    <source>
        <dbReference type="ARBA" id="ARBA00022741"/>
    </source>
</evidence>
<dbReference type="InterPro" id="IPR044726">
    <property type="entry name" value="ABCC_6TM_D2"/>
</dbReference>
<feature type="transmembrane region" description="Helical" evidence="13">
    <location>
        <begin position="45"/>
        <end position="64"/>
    </location>
</feature>
<dbReference type="PANTHER" id="PTHR24223:SF443">
    <property type="entry name" value="MULTIDRUG-RESISTANCE LIKE PROTEIN 1, ISOFORM I"/>
    <property type="match status" value="1"/>
</dbReference>
<organism evidence="16">
    <name type="scientific">Pyramimonas obovata</name>
    <dbReference type="NCBI Taxonomy" id="1411642"/>
    <lineage>
        <taxon>Eukaryota</taxon>
        <taxon>Viridiplantae</taxon>
        <taxon>Chlorophyta</taxon>
        <taxon>Pyramimonadophyceae</taxon>
        <taxon>Pyramimonadales</taxon>
        <taxon>Pyramimonadaceae</taxon>
        <taxon>Pyramimonas</taxon>
        <taxon>Pyramimonas incertae sedis</taxon>
    </lineage>
</organism>
<dbReference type="EMBL" id="HBFA01009639">
    <property type="protein sequence ID" value="CAD8657778.1"/>
    <property type="molecule type" value="Transcribed_RNA"/>
</dbReference>
<keyword evidence="11 13" id="KW-0472">Membrane</keyword>
<keyword evidence="8" id="KW-0547">Nucleotide-binding</keyword>
<comment type="similarity">
    <text evidence="3">Belongs to the ABC transporter superfamily. ABCC family. Conjugate transporter (TC 3.A.1.208) subfamily.</text>
</comment>
<evidence type="ECO:0000256" key="5">
    <source>
        <dbReference type="ARBA" id="ARBA00022475"/>
    </source>
</evidence>
<evidence type="ECO:0000256" key="7">
    <source>
        <dbReference type="ARBA" id="ARBA00022737"/>
    </source>
</evidence>
<comment type="subcellular location">
    <subcellularLocation>
        <location evidence="2">Cell membrane</location>
        <topology evidence="2">Multi-pass membrane protein</topology>
    </subcellularLocation>
    <subcellularLocation>
        <location evidence="1">Vacuole membrane</location>
        <topology evidence="1">Multi-pass membrane protein</topology>
    </subcellularLocation>
</comment>
<evidence type="ECO:0000256" key="9">
    <source>
        <dbReference type="ARBA" id="ARBA00022840"/>
    </source>
</evidence>
<gene>
    <name evidence="16" type="ORF">POBO1169_LOCUS5090</name>
</gene>
<dbReference type="Gene3D" id="1.20.1560.10">
    <property type="entry name" value="ABC transporter type 1, transmembrane domain"/>
    <property type="match status" value="1"/>
</dbReference>
<dbReference type="PROSITE" id="PS00211">
    <property type="entry name" value="ABC_TRANSPORTER_1"/>
    <property type="match status" value="1"/>
</dbReference>
<dbReference type="Pfam" id="PF00664">
    <property type="entry name" value="ABC_membrane"/>
    <property type="match status" value="1"/>
</dbReference>
<accession>A0A7S0QYZ9</accession>
<feature type="domain" description="ABC transporter" evidence="14">
    <location>
        <begin position="365"/>
        <end position="624"/>
    </location>
</feature>
<dbReference type="SMART" id="SM00382">
    <property type="entry name" value="AAA"/>
    <property type="match status" value="1"/>
</dbReference>